<feature type="transmembrane region" description="Helical" evidence="6">
    <location>
        <begin position="257"/>
        <end position="278"/>
    </location>
</feature>
<protein>
    <recommendedName>
        <fullName evidence="8">Zinc transporter ZupT</fullName>
    </recommendedName>
</protein>
<dbReference type="PANTHER" id="PTHR11040">
    <property type="entry name" value="ZINC/IRON TRANSPORTER"/>
    <property type="match status" value="1"/>
</dbReference>
<dbReference type="PANTHER" id="PTHR11040:SF205">
    <property type="entry name" value="ZINC TRANSPORTER ZUPT"/>
    <property type="match status" value="1"/>
</dbReference>
<keyword evidence="2 6" id="KW-0812">Transmembrane</keyword>
<evidence type="ECO:0000256" key="5">
    <source>
        <dbReference type="SAM" id="MobiDB-lite"/>
    </source>
</evidence>
<evidence type="ECO:0000256" key="2">
    <source>
        <dbReference type="ARBA" id="ARBA00022692"/>
    </source>
</evidence>
<feature type="region of interest" description="Disordered" evidence="5">
    <location>
        <begin position="149"/>
        <end position="186"/>
    </location>
</feature>
<accession>A0A7S0B0Y2</accession>
<dbReference type="NCBIfam" id="NF003243">
    <property type="entry name" value="PRK04201.1"/>
    <property type="match status" value="1"/>
</dbReference>
<dbReference type="GO" id="GO:0005385">
    <property type="term" value="F:zinc ion transmembrane transporter activity"/>
    <property type="evidence" value="ECO:0007669"/>
    <property type="project" value="TreeGrafter"/>
</dbReference>
<evidence type="ECO:0000256" key="1">
    <source>
        <dbReference type="ARBA" id="ARBA00004141"/>
    </source>
</evidence>
<feature type="transmembrane region" description="Helical" evidence="6">
    <location>
        <begin position="48"/>
        <end position="66"/>
    </location>
</feature>
<dbReference type="AlphaFoldDB" id="A0A7S0B0Y2"/>
<feature type="transmembrane region" description="Helical" evidence="6">
    <location>
        <begin position="290"/>
        <end position="311"/>
    </location>
</feature>
<proteinExistence type="predicted"/>
<evidence type="ECO:0000256" key="4">
    <source>
        <dbReference type="ARBA" id="ARBA00023136"/>
    </source>
</evidence>
<sequence length="344" mass="36099">MAEEEAGTPSLDNAGIGFALVTAAGLSTAIGAAVVYIKPMVRLERKPILAAGLGFSGGVMLYVSFIEIFTKSMDSFQNDGKSPKDAYFSATLCLFCGMLMLRLIALCVHKIDAGHHNTCAEGEAEQPIRSNMGTSDIHVEMDSGVVGQGAEGAATAPTDDAPTASSAKEGAGGAGGAGVKPEDRTAEKDKQLEQMGLNTAAAIAIHNFPEGLATFVATLADPRIGATLAVAIAIHNIPEGLCVALPIYYAKNNRHIAFLWALFSGISEPIGAFIGWAVVKATGDDMNQNIYGVLFGLVAGMMIMIVLLELLPTGYRYDPQDRYVTNSLVFGMLVMAASLCLFQL</sequence>
<dbReference type="InterPro" id="IPR003689">
    <property type="entry name" value="ZIP"/>
</dbReference>
<feature type="compositionally biased region" description="Low complexity" evidence="5">
    <location>
        <begin position="153"/>
        <end position="167"/>
    </location>
</feature>
<comment type="subcellular location">
    <subcellularLocation>
        <location evidence="1">Membrane</location>
        <topology evidence="1">Multi-pass membrane protein</topology>
    </subcellularLocation>
</comment>
<reference evidence="7" key="1">
    <citation type="submission" date="2021-01" db="EMBL/GenBank/DDBJ databases">
        <authorList>
            <person name="Corre E."/>
            <person name="Pelletier E."/>
            <person name="Niang G."/>
            <person name="Scheremetjew M."/>
            <person name="Finn R."/>
            <person name="Kale V."/>
            <person name="Holt S."/>
            <person name="Cochrane G."/>
            <person name="Meng A."/>
            <person name="Brown T."/>
            <person name="Cohen L."/>
        </authorList>
    </citation>
    <scope>NUCLEOTIDE SEQUENCE</scope>
    <source>
        <strain evidence="7">Pbaha01</strain>
    </source>
</reference>
<evidence type="ECO:0000256" key="6">
    <source>
        <dbReference type="SAM" id="Phobius"/>
    </source>
</evidence>
<feature type="transmembrane region" description="Helical" evidence="6">
    <location>
        <begin position="323"/>
        <end position="342"/>
    </location>
</feature>
<dbReference type="EMBL" id="HBEG01040324">
    <property type="protein sequence ID" value="CAD8380082.1"/>
    <property type="molecule type" value="Transcribed_RNA"/>
</dbReference>
<feature type="transmembrane region" description="Helical" evidence="6">
    <location>
        <begin position="86"/>
        <end position="108"/>
    </location>
</feature>
<name>A0A7S0B0Y2_9DINO</name>
<evidence type="ECO:0008006" key="8">
    <source>
        <dbReference type="Google" id="ProtNLM"/>
    </source>
</evidence>
<gene>
    <name evidence="7" type="ORF">PBAH0796_LOCUS24631</name>
</gene>
<evidence type="ECO:0000256" key="3">
    <source>
        <dbReference type="ARBA" id="ARBA00022989"/>
    </source>
</evidence>
<dbReference type="Pfam" id="PF02535">
    <property type="entry name" value="Zip"/>
    <property type="match status" value="1"/>
</dbReference>
<feature type="transmembrane region" description="Helical" evidence="6">
    <location>
        <begin position="16"/>
        <end position="36"/>
    </location>
</feature>
<keyword evidence="3 6" id="KW-1133">Transmembrane helix</keyword>
<dbReference type="GO" id="GO:0016020">
    <property type="term" value="C:membrane"/>
    <property type="evidence" value="ECO:0007669"/>
    <property type="project" value="UniProtKB-SubCell"/>
</dbReference>
<evidence type="ECO:0000313" key="7">
    <source>
        <dbReference type="EMBL" id="CAD8380082.1"/>
    </source>
</evidence>
<organism evidence="7">
    <name type="scientific">Pyrodinium bahamense</name>
    <dbReference type="NCBI Taxonomy" id="73915"/>
    <lineage>
        <taxon>Eukaryota</taxon>
        <taxon>Sar</taxon>
        <taxon>Alveolata</taxon>
        <taxon>Dinophyceae</taxon>
        <taxon>Gonyaulacales</taxon>
        <taxon>Pyrocystaceae</taxon>
        <taxon>Pyrodinium</taxon>
    </lineage>
</organism>
<keyword evidence="4 6" id="KW-0472">Membrane</keyword>